<sequence length="328" mass="36774">MLRLSIFFLTVMLHSELVLADKTWAPYPESLRSFDYSQQNLDQHWQMLTGGFRGPLPTALSLQSDAERWPALYDYTRRHLQESSAAHPELSYLLEGPLDGHFEAYARELRTAWSLLFNGRFKDARDLGLALGPAGYFPALYAQALHATLIESDPEQRRALLEEVISRTQEIRDLAPDHPIIRFGNAYGKARTIEEMSATEALGTGYTSDVLETLESLLEQDAENIYAMTLLAGVQAGIIEKAGSFVARITYGASESKMKAHFEKARELAPEYPGLYYEYARAIIKVRGQDGEKAARDLLKKTSDMTPESAEEALLVQASARLHQQLAD</sequence>
<name>A0A072N295_9GAMM</name>
<comment type="caution">
    <text evidence="2">The sequence shown here is derived from an EMBL/GenBank/DDBJ whole genome shotgun (WGS) entry which is preliminary data.</text>
</comment>
<dbReference type="AlphaFoldDB" id="A0A072N295"/>
<keyword evidence="3" id="KW-1185">Reference proteome</keyword>
<gene>
    <name evidence="2" type="ORF">D777_01691</name>
</gene>
<feature type="chain" id="PRO_5001680256" description="TPR repeat protein" evidence="1">
    <location>
        <begin position="21"/>
        <end position="328"/>
    </location>
</feature>
<protein>
    <recommendedName>
        <fullName evidence="4">TPR repeat protein</fullName>
    </recommendedName>
</protein>
<keyword evidence="1" id="KW-0732">Signal</keyword>
<evidence type="ECO:0000313" key="2">
    <source>
        <dbReference type="EMBL" id="KEF31342.1"/>
    </source>
</evidence>
<evidence type="ECO:0000256" key="1">
    <source>
        <dbReference type="SAM" id="SignalP"/>
    </source>
</evidence>
<organism evidence="2 3">
    <name type="scientific">Marinobacter nitratireducens</name>
    <dbReference type="NCBI Taxonomy" id="1137280"/>
    <lineage>
        <taxon>Bacteria</taxon>
        <taxon>Pseudomonadati</taxon>
        <taxon>Pseudomonadota</taxon>
        <taxon>Gammaproteobacteria</taxon>
        <taxon>Pseudomonadales</taxon>
        <taxon>Marinobacteraceae</taxon>
        <taxon>Marinobacter</taxon>
    </lineage>
</organism>
<dbReference type="PATRIC" id="fig|1137280.3.peg.1505"/>
<feature type="signal peptide" evidence="1">
    <location>
        <begin position="1"/>
        <end position="20"/>
    </location>
</feature>
<proteinExistence type="predicted"/>
<accession>A0A072N295</accession>
<dbReference type="Proteomes" id="UP000035057">
    <property type="component" value="Unassembled WGS sequence"/>
</dbReference>
<dbReference type="EMBL" id="ANIE01000005">
    <property type="protein sequence ID" value="KEF31342.1"/>
    <property type="molecule type" value="Genomic_DNA"/>
</dbReference>
<evidence type="ECO:0008006" key="4">
    <source>
        <dbReference type="Google" id="ProtNLM"/>
    </source>
</evidence>
<evidence type="ECO:0000313" key="3">
    <source>
        <dbReference type="Proteomes" id="UP000035057"/>
    </source>
</evidence>
<dbReference type="OrthoDB" id="6353325at2"/>
<dbReference type="STRING" id="1137280.D777_01691"/>
<dbReference type="RefSeq" id="WP_036130191.1">
    <property type="nucleotide sequence ID" value="NZ_ANIE01000005.1"/>
</dbReference>
<reference evidence="2 3" key="1">
    <citation type="submission" date="2012-12" db="EMBL/GenBank/DDBJ databases">
        <title>Genome assembly of Marinobacter sp. AK21.</title>
        <authorList>
            <person name="Khatri I."/>
            <person name="Kumar R."/>
            <person name="Vaidya B."/>
            <person name="Subramanian S."/>
            <person name="Pinnaka A."/>
        </authorList>
    </citation>
    <scope>NUCLEOTIDE SEQUENCE [LARGE SCALE GENOMIC DNA]</scope>
    <source>
        <strain evidence="2 3">AK21</strain>
    </source>
</reference>